<dbReference type="STRING" id="658167.SAMN04488135_103101"/>
<dbReference type="OrthoDB" id="924592at2"/>
<evidence type="ECO:0000313" key="3">
    <source>
        <dbReference type="EMBL" id="SHH38891.1"/>
    </source>
</evidence>
<proteinExistence type="inferred from homology"/>
<dbReference type="AlphaFoldDB" id="A0A1M5SK66"/>
<dbReference type="NCBIfam" id="NF007504">
    <property type="entry name" value="PRK10098.1"/>
    <property type="match status" value="1"/>
</dbReference>
<dbReference type="PANTHER" id="PTHR11091">
    <property type="entry name" value="OXIDOREDUCTASE-RELATED"/>
    <property type="match status" value="1"/>
</dbReference>
<dbReference type="EMBL" id="FQXE01000003">
    <property type="protein sequence ID" value="SHH38891.1"/>
    <property type="molecule type" value="Genomic_DNA"/>
</dbReference>
<dbReference type="Proteomes" id="UP000184226">
    <property type="component" value="Unassembled WGS sequence"/>
</dbReference>
<evidence type="ECO:0000256" key="1">
    <source>
        <dbReference type="ARBA" id="ARBA00006056"/>
    </source>
</evidence>
<keyword evidence="2" id="KW-0560">Oxidoreductase</keyword>
<dbReference type="SUPFAM" id="SSF89733">
    <property type="entry name" value="L-sulfolactate dehydrogenase-like"/>
    <property type="match status" value="1"/>
</dbReference>
<keyword evidence="4" id="KW-1185">Reference proteome</keyword>
<sequence length="369" mass="39292">MTIQENNIPQRQSGDLLVNAEALRDFVRRLWTAAGSSATEAGLVADHLVMANLTGHDSHGVGMIPRYVRSLHDGVLKLNQHAVVVRDAGAVLTIDGACGLGQVVAYEAIDHGIERAKKIGICAVGLRNAHHIGRIGHWAEQCARQGLVSFHFVNVAGSAHVAPWGGSDGRFGTNPFCAAFPRQGKEPLVLDFATSGIAQGKARVAYNKGSHVPAGCLIDHQGEPTTDPRVMFEEPHGALRTFGQHKGHGLAMMCELFSGALTGGYTTHAETRITNNGVINCMLSVIIDPKAFDAEDTEAEAEAFIAWVKASPKSAGCDEIYAPGEPERLRHAQRRHSGIPIDTATWDEIERAATALGMPATEIASALAA</sequence>
<evidence type="ECO:0000313" key="4">
    <source>
        <dbReference type="Proteomes" id="UP000184226"/>
    </source>
</evidence>
<comment type="similarity">
    <text evidence="1">Belongs to the LDH2/MDH2 oxidoreductase family.</text>
</comment>
<dbReference type="Pfam" id="PF02615">
    <property type="entry name" value="Ldh_2"/>
    <property type="match status" value="1"/>
</dbReference>
<dbReference type="InterPro" id="IPR036111">
    <property type="entry name" value="Mal/L-sulfo/L-lacto_DH-like_sf"/>
</dbReference>
<protein>
    <submittedName>
        <fullName evidence="3">Uncharacterized oxidoreductase</fullName>
    </submittedName>
</protein>
<reference evidence="3 4" key="1">
    <citation type="submission" date="2016-11" db="EMBL/GenBank/DDBJ databases">
        <authorList>
            <person name="Jaros S."/>
            <person name="Januszkiewicz K."/>
            <person name="Wedrychowicz H."/>
        </authorList>
    </citation>
    <scope>NUCLEOTIDE SEQUENCE [LARGE SCALE GENOMIC DNA]</scope>
    <source>
        <strain evidence="3 4">CGMCC 1.10190</strain>
    </source>
</reference>
<dbReference type="Gene3D" id="1.10.1530.10">
    <property type="match status" value="1"/>
</dbReference>
<accession>A0A1M5SK66</accession>
<name>A0A1M5SK66_9BURK</name>
<dbReference type="Gene3D" id="3.30.1370.60">
    <property type="entry name" value="Hypothetical oxidoreductase yiak, domain 2"/>
    <property type="match status" value="1"/>
</dbReference>
<dbReference type="InterPro" id="IPR043144">
    <property type="entry name" value="Mal/L-sulf/L-lact_DH-like_ah"/>
</dbReference>
<organism evidence="3 4">
    <name type="scientific">Pollutimonas bauzanensis</name>
    <dbReference type="NCBI Taxonomy" id="658167"/>
    <lineage>
        <taxon>Bacteria</taxon>
        <taxon>Pseudomonadati</taxon>
        <taxon>Pseudomonadota</taxon>
        <taxon>Betaproteobacteria</taxon>
        <taxon>Burkholderiales</taxon>
        <taxon>Alcaligenaceae</taxon>
        <taxon>Pollutimonas</taxon>
    </lineage>
</organism>
<dbReference type="InterPro" id="IPR043143">
    <property type="entry name" value="Mal/L-sulf/L-lact_DH-like_NADP"/>
</dbReference>
<dbReference type="GO" id="GO:0016491">
    <property type="term" value="F:oxidoreductase activity"/>
    <property type="evidence" value="ECO:0007669"/>
    <property type="project" value="UniProtKB-KW"/>
</dbReference>
<gene>
    <name evidence="3" type="ORF">SAMN04488135_103101</name>
</gene>
<dbReference type="PANTHER" id="PTHR11091:SF0">
    <property type="entry name" value="MALATE DEHYDROGENASE"/>
    <property type="match status" value="1"/>
</dbReference>
<evidence type="ECO:0000256" key="2">
    <source>
        <dbReference type="ARBA" id="ARBA00023002"/>
    </source>
</evidence>
<dbReference type="InterPro" id="IPR003767">
    <property type="entry name" value="Malate/L-lactate_DH-like"/>
</dbReference>
<dbReference type="RefSeq" id="WP_073102299.1">
    <property type="nucleotide sequence ID" value="NZ_FQXE01000003.1"/>
</dbReference>